<dbReference type="InterPro" id="IPR027805">
    <property type="entry name" value="Transposase_HTH_dom"/>
</dbReference>
<keyword evidence="3" id="KW-1185">Reference proteome</keyword>
<evidence type="ECO:0000313" key="3">
    <source>
        <dbReference type="Proteomes" id="UP001159428"/>
    </source>
</evidence>
<dbReference type="AlphaFoldDB" id="A0AAU9VVT6"/>
<gene>
    <name evidence="2" type="ORF">PMEA_00025966</name>
</gene>
<proteinExistence type="predicted"/>
<dbReference type="PANTHER" id="PTHR23080:SF133">
    <property type="entry name" value="SI:CH211-262I1.5-RELATED"/>
    <property type="match status" value="1"/>
</dbReference>
<name>A0AAU9VVT6_9CNID</name>
<evidence type="ECO:0000313" key="2">
    <source>
        <dbReference type="EMBL" id="CAH3040353.1"/>
    </source>
</evidence>
<evidence type="ECO:0000259" key="1">
    <source>
        <dbReference type="Pfam" id="PF13613"/>
    </source>
</evidence>
<organism evidence="2 3">
    <name type="scientific">Pocillopora meandrina</name>
    <dbReference type="NCBI Taxonomy" id="46732"/>
    <lineage>
        <taxon>Eukaryota</taxon>
        <taxon>Metazoa</taxon>
        <taxon>Cnidaria</taxon>
        <taxon>Anthozoa</taxon>
        <taxon>Hexacorallia</taxon>
        <taxon>Scleractinia</taxon>
        <taxon>Astrocoeniina</taxon>
        <taxon>Pocilloporidae</taxon>
        <taxon>Pocillopora</taxon>
    </lineage>
</organism>
<reference evidence="2 3" key="1">
    <citation type="submission" date="2022-05" db="EMBL/GenBank/DDBJ databases">
        <authorList>
            <consortium name="Genoscope - CEA"/>
            <person name="William W."/>
        </authorList>
    </citation>
    <scope>NUCLEOTIDE SEQUENCE [LARGE SCALE GENOMIC DNA]</scope>
</reference>
<accession>A0AAU9VVT6</accession>
<dbReference type="EMBL" id="CALNXJ010000005">
    <property type="protein sequence ID" value="CAH3040353.1"/>
    <property type="molecule type" value="Genomic_DNA"/>
</dbReference>
<comment type="caution">
    <text evidence="2">The sequence shown here is derived from an EMBL/GenBank/DDBJ whole genome shotgun (WGS) entry which is preliminary data.</text>
</comment>
<dbReference type="Pfam" id="PF13613">
    <property type="entry name" value="HTH_Tnp_4"/>
    <property type="match status" value="1"/>
</dbReference>
<protein>
    <recommendedName>
        <fullName evidence="1">Transposase Helix-turn-helix domain-containing protein</fullName>
    </recommendedName>
</protein>
<dbReference type="Proteomes" id="UP001159428">
    <property type="component" value="Unassembled WGS sequence"/>
</dbReference>
<feature type="domain" description="Transposase Helix-turn-helix" evidence="1">
    <location>
        <begin position="168"/>
        <end position="215"/>
    </location>
</feature>
<sequence>MEIFYCPLYRRDKELKKHSGVYSYHFKDGKKSNSPEIFEQNKDKLFFKQRGSPRKKIEKMPKEKTVAEIVEDAQRSEPVSVQEGKVDKGKTTQEVILEAGLDLAKTDVQDLQEQVKYKSKCYTVSELPDNVIRMRTSLPTKEVFEIVVRHANRFNDSINYFRDWKVELITFEEQIFITLLKVRLNYTNLSLAQLFNCSVATISNIITTFTHVMHSILFHDIMTSIPIQIKTN</sequence>
<dbReference type="PANTHER" id="PTHR23080">
    <property type="entry name" value="THAP DOMAIN PROTEIN"/>
    <property type="match status" value="1"/>
</dbReference>